<dbReference type="EMBL" id="CAAALY010022609">
    <property type="protein sequence ID" value="VEL14871.1"/>
    <property type="molecule type" value="Genomic_DNA"/>
</dbReference>
<gene>
    <name evidence="1" type="ORF">PXEA_LOCUS8311</name>
</gene>
<protein>
    <submittedName>
        <fullName evidence="1">Uncharacterized protein</fullName>
    </submittedName>
</protein>
<accession>A0A3S5CK36</accession>
<proteinExistence type="predicted"/>
<organism evidence="1 2">
    <name type="scientific">Protopolystoma xenopodis</name>
    <dbReference type="NCBI Taxonomy" id="117903"/>
    <lineage>
        <taxon>Eukaryota</taxon>
        <taxon>Metazoa</taxon>
        <taxon>Spiralia</taxon>
        <taxon>Lophotrochozoa</taxon>
        <taxon>Platyhelminthes</taxon>
        <taxon>Monogenea</taxon>
        <taxon>Polyopisthocotylea</taxon>
        <taxon>Polystomatidea</taxon>
        <taxon>Polystomatidae</taxon>
        <taxon>Protopolystoma</taxon>
    </lineage>
</organism>
<sequence length="144" mass="16720">MDSLSVESDIARQWFGCSVFRKFLLTLLVRLSTMQCIDDLVFPLNSTVPCGLDCIDQLSCWSLFFWLRPNPSKSRWNSSTLDIHNRVIYNSTLCSNLSYRLNNPMYACWGEDGGFATICPGPRIPWQISISTERNYWIFFVDQR</sequence>
<comment type="caution">
    <text evidence="1">The sequence shown here is derived from an EMBL/GenBank/DDBJ whole genome shotgun (WGS) entry which is preliminary data.</text>
</comment>
<evidence type="ECO:0000313" key="2">
    <source>
        <dbReference type="Proteomes" id="UP000784294"/>
    </source>
</evidence>
<dbReference type="Proteomes" id="UP000784294">
    <property type="component" value="Unassembled WGS sequence"/>
</dbReference>
<keyword evidence="2" id="KW-1185">Reference proteome</keyword>
<name>A0A3S5CK36_9PLAT</name>
<dbReference type="AlphaFoldDB" id="A0A3S5CK36"/>
<evidence type="ECO:0000313" key="1">
    <source>
        <dbReference type="EMBL" id="VEL14871.1"/>
    </source>
</evidence>
<reference evidence="1" key="1">
    <citation type="submission" date="2018-11" db="EMBL/GenBank/DDBJ databases">
        <authorList>
            <consortium name="Pathogen Informatics"/>
        </authorList>
    </citation>
    <scope>NUCLEOTIDE SEQUENCE</scope>
</reference>